<gene>
    <name evidence="2" type="ORF">CC78DRAFT_619320</name>
</gene>
<dbReference type="Proteomes" id="UP000800093">
    <property type="component" value="Unassembled WGS sequence"/>
</dbReference>
<keyword evidence="1" id="KW-0732">Signal</keyword>
<accession>A0A9P4MXP3</accession>
<feature type="chain" id="PRO_5040399116" evidence="1">
    <location>
        <begin position="19"/>
        <end position="289"/>
    </location>
</feature>
<organism evidence="2 3">
    <name type="scientific">Lojkania enalia</name>
    <dbReference type="NCBI Taxonomy" id="147567"/>
    <lineage>
        <taxon>Eukaryota</taxon>
        <taxon>Fungi</taxon>
        <taxon>Dikarya</taxon>
        <taxon>Ascomycota</taxon>
        <taxon>Pezizomycotina</taxon>
        <taxon>Dothideomycetes</taxon>
        <taxon>Pleosporomycetidae</taxon>
        <taxon>Pleosporales</taxon>
        <taxon>Pleosporales incertae sedis</taxon>
        <taxon>Lojkania</taxon>
    </lineage>
</organism>
<protein>
    <submittedName>
        <fullName evidence="2">Uncharacterized protein</fullName>
    </submittedName>
</protein>
<dbReference type="AlphaFoldDB" id="A0A9P4MXP3"/>
<evidence type="ECO:0000313" key="3">
    <source>
        <dbReference type="Proteomes" id="UP000800093"/>
    </source>
</evidence>
<reference evidence="3" key="1">
    <citation type="journal article" date="2020" name="Stud. Mycol.">
        <title>101 Dothideomycetes genomes: A test case for predicting lifestyles and emergence of pathogens.</title>
        <authorList>
            <person name="Haridas S."/>
            <person name="Albert R."/>
            <person name="Binder M."/>
            <person name="Bloem J."/>
            <person name="LaButti K."/>
            <person name="Salamov A."/>
            <person name="Andreopoulos B."/>
            <person name="Baker S."/>
            <person name="Barry K."/>
            <person name="Bills G."/>
            <person name="Bluhm B."/>
            <person name="Cannon C."/>
            <person name="Castanera R."/>
            <person name="Culley D."/>
            <person name="Daum C."/>
            <person name="Ezra D."/>
            <person name="Gonzalez J."/>
            <person name="Henrissat B."/>
            <person name="Kuo A."/>
            <person name="Liang C."/>
            <person name="Lipzen A."/>
            <person name="Lutzoni F."/>
            <person name="Magnuson J."/>
            <person name="Mondo S."/>
            <person name="Nolan M."/>
            <person name="Ohm R."/>
            <person name="Pangilinan J."/>
            <person name="Park H.-J."/>
            <person name="Ramirez L."/>
            <person name="Alfaro M."/>
            <person name="Sun H."/>
            <person name="Tritt A."/>
            <person name="Yoshinaga Y."/>
            <person name="Zwiers L.-H."/>
            <person name="Turgeon B."/>
            <person name="Goodwin S."/>
            <person name="Spatafora J."/>
            <person name="Crous P."/>
            <person name="Grigoriev I."/>
        </authorList>
    </citation>
    <scope>NUCLEOTIDE SEQUENCE [LARGE SCALE GENOMIC DNA]</scope>
    <source>
        <strain evidence="3">CBS 304.66</strain>
    </source>
</reference>
<comment type="caution">
    <text evidence="2">The sequence shown here is derived from an EMBL/GenBank/DDBJ whole genome shotgun (WGS) entry which is preliminary data.</text>
</comment>
<keyword evidence="3" id="KW-1185">Reference proteome</keyword>
<dbReference type="EMBL" id="ML986655">
    <property type="protein sequence ID" value="KAF2261555.1"/>
    <property type="molecule type" value="Genomic_DNA"/>
</dbReference>
<evidence type="ECO:0000256" key="1">
    <source>
        <dbReference type="SAM" id="SignalP"/>
    </source>
</evidence>
<evidence type="ECO:0000313" key="2">
    <source>
        <dbReference type="EMBL" id="KAF2261555.1"/>
    </source>
</evidence>
<name>A0A9P4MXP3_9PLEO</name>
<proteinExistence type="predicted"/>
<dbReference type="OrthoDB" id="3800528at2759"/>
<sequence length="289" mass="32245">MKLSQVLFAASAAVGVLGSKGAGGWEAIFYYDIYRMDYIAHDKNGLSVAEGCEGTHKDGGCNFSEFIQHIEQKSLKYGKKGYIGKFNPNSIPKDVLDSIDKPSIEKASGIMDWCVTILTGSLESFWNFFCIEKRLGDYPTRVEKSINQVVLNRQKENAGNLVRDFQLKVLDKFNGNLPKDQPKLTAQTYTYTENVDGVDYDYDRFDSQKMMEDINKHEGISERAKTNLINEVSKYVNDYEVKKDLSQKGGSSGATHYRDITAAQAVQSAIKGGPEVCVPDAPDKRGLLF</sequence>
<feature type="signal peptide" evidence="1">
    <location>
        <begin position="1"/>
        <end position="18"/>
    </location>
</feature>